<accession>A0A1F4UI03</accession>
<protein>
    <submittedName>
        <fullName evidence="1">Uncharacterized protein</fullName>
    </submittedName>
</protein>
<name>A0A1F4UI03_9BACT</name>
<comment type="caution">
    <text evidence="1">The sequence shown here is derived from an EMBL/GenBank/DDBJ whole genome shotgun (WGS) entry which is preliminary data.</text>
</comment>
<evidence type="ECO:0000313" key="1">
    <source>
        <dbReference type="EMBL" id="OGC44591.1"/>
    </source>
</evidence>
<gene>
    <name evidence="1" type="ORF">A3J98_01640</name>
</gene>
<dbReference type="AlphaFoldDB" id="A0A1F4UI03"/>
<dbReference type="Proteomes" id="UP000178631">
    <property type="component" value="Unassembled WGS sequence"/>
</dbReference>
<sequence>MKDLRAVSFQKIGSDDMVEIFPVGYWKAKELDFILNDYCNLKSTEDIKYGVMNSVPISFRDTLGLKSTLQKNENTFVAYTVPNTYNAIVYVISANSETNPLLEYLIENIKPMGAKE</sequence>
<proteinExistence type="predicted"/>
<organism evidence="1 2">
    <name type="scientific">candidate division WS6 bacterium RIFOXYC1_FULL_33_10</name>
    <dbReference type="NCBI Taxonomy" id="1802606"/>
    <lineage>
        <taxon>Bacteria</taxon>
        <taxon>Candidatus Dojkabacteria</taxon>
    </lineage>
</organism>
<evidence type="ECO:0000313" key="2">
    <source>
        <dbReference type="Proteomes" id="UP000178631"/>
    </source>
</evidence>
<dbReference type="EMBL" id="MEUP01000120">
    <property type="protein sequence ID" value="OGC44591.1"/>
    <property type="molecule type" value="Genomic_DNA"/>
</dbReference>
<reference evidence="1 2" key="1">
    <citation type="journal article" date="2016" name="Nat. Commun.">
        <title>Thousands of microbial genomes shed light on interconnected biogeochemical processes in an aquifer system.</title>
        <authorList>
            <person name="Anantharaman K."/>
            <person name="Brown C.T."/>
            <person name="Hug L.A."/>
            <person name="Sharon I."/>
            <person name="Castelle C.J."/>
            <person name="Probst A.J."/>
            <person name="Thomas B.C."/>
            <person name="Singh A."/>
            <person name="Wilkins M.J."/>
            <person name="Karaoz U."/>
            <person name="Brodie E.L."/>
            <person name="Williams K.H."/>
            <person name="Hubbard S.S."/>
            <person name="Banfield J.F."/>
        </authorList>
    </citation>
    <scope>NUCLEOTIDE SEQUENCE [LARGE SCALE GENOMIC DNA]</scope>
</reference>